<protein>
    <submittedName>
        <fullName evidence="1">Uncharacterized protein</fullName>
    </submittedName>
</protein>
<gene>
    <name evidence="1" type="ORF">AYBTSS11_LOCUS9695</name>
</gene>
<dbReference type="Proteomes" id="UP001189624">
    <property type="component" value="Chromosome 3"/>
</dbReference>
<dbReference type="AlphaFoldDB" id="A0AA86S3F3"/>
<keyword evidence="2" id="KW-1185">Reference proteome</keyword>
<dbReference type="EMBL" id="OY731400">
    <property type="protein sequence ID" value="CAJ1940433.1"/>
    <property type="molecule type" value="Genomic_DNA"/>
</dbReference>
<proteinExistence type="predicted"/>
<dbReference type="Gramene" id="rna-AYBTSS11_LOCUS9695">
    <property type="protein sequence ID" value="CAJ1940433.1"/>
    <property type="gene ID" value="gene-AYBTSS11_LOCUS9695"/>
</dbReference>
<sequence>MVPCNISLDPTPLPLLASPLEPPLVASKMMKWALSWVTVLATMTQNLLISGDHKANVAMAGNDDEGVVMAANGD</sequence>
<evidence type="ECO:0000313" key="1">
    <source>
        <dbReference type="EMBL" id="CAJ1940433.1"/>
    </source>
</evidence>
<accession>A0AA86S3F3</accession>
<name>A0AA86S3F3_9FABA</name>
<organism evidence="1 2">
    <name type="scientific">Sphenostylis stenocarpa</name>
    <dbReference type="NCBI Taxonomy" id="92480"/>
    <lineage>
        <taxon>Eukaryota</taxon>
        <taxon>Viridiplantae</taxon>
        <taxon>Streptophyta</taxon>
        <taxon>Embryophyta</taxon>
        <taxon>Tracheophyta</taxon>
        <taxon>Spermatophyta</taxon>
        <taxon>Magnoliopsida</taxon>
        <taxon>eudicotyledons</taxon>
        <taxon>Gunneridae</taxon>
        <taxon>Pentapetalae</taxon>
        <taxon>rosids</taxon>
        <taxon>fabids</taxon>
        <taxon>Fabales</taxon>
        <taxon>Fabaceae</taxon>
        <taxon>Papilionoideae</taxon>
        <taxon>50 kb inversion clade</taxon>
        <taxon>NPAAA clade</taxon>
        <taxon>indigoferoid/millettioid clade</taxon>
        <taxon>Phaseoleae</taxon>
        <taxon>Sphenostylis</taxon>
    </lineage>
</organism>
<reference evidence="1" key="1">
    <citation type="submission" date="2023-10" db="EMBL/GenBank/DDBJ databases">
        <authorList>
            <person name="Domelevo Entfellner J.-B."/>
        </authorList>
    </citation>
    <scope>NUCLEOTIDE SEQUENCE</scope>
</reference>
<evidence type="ECO:0000313" key="2">
    <source>
        <dbReference type="Proteomes" id="UP001189624"/>
    </source>
</evidence>